<dbReference type="InterPro" id="IPR000962">
    <property type="entry name" value="Znf_DskA_TraR"/>
</dbReference>
<feature type="domain" description="Zinc finger DksA/TraR C4-type" evidence="6">
    <location>
        <begin position="86"/>
        <end position="113"/>
    </location>
</feature>
<proteinExistence type="predicted"/>
<evidence type="ECO:0000256" key="5">
    <source>
        <dbReference type="SAM" id="MobiDB-lite"/>
    </source>
</evidence>
<dbReference type="AlphaFoldDB" id="K0IXQ0"/>
<dbReference type="KEGG" id="axl:AXY_11330"/>
<dbReference type="STRING" id="698758.AXY_11330"/>
<keyword evidence="8" id="KW-1185">Reference proteome</keyword>
<evidence type="ECO:0000313" key="8">
    <source>
        <dbReference type="Proteomes" id="UP000006294"/>
    </source>
</evidence>
<evidence type="ECO:0000256" key="1">
    <source>
        <dbReference type="ARBA" id="ARBA00022723"/>
    </source>
</evidence>
<dbReference type="PROSITE" id="PS51128">
    <property type="entry name" value="ZF_DKSA_2"/>
    <property type="match status" value="1"/>
</dbReference>
<dbReference type="eggNOG" id="COG1734">
    <property type="taxonomic scope" value="Bacteria"/>
</dbReference>
<protein>
    <recommendedName>
        <fullName evidence="6">Zinc finger DksA/TraR C4-type domain-containing protein</fullName>
    </recommendedName>
</protein>
<sequence>MLSKNDLNIFKRDLEARAQLLKKKIQRDKQRAMEEEFSTELSDYDNHPGDHGTELYEREKDIALAAHEMAELDSINHALNQIQNNQYGVCETCGEVIDLDRLKARPESTHCLEHAQKQRYFDEEMDYSMSSLEMDDTDSWQTLEEYGTSESPSDFGSDHSDYNQLTTKNEEDEGMDQYSEQDIIK</sequence>
<dbReference type="InterPro" id="IPR037187">
    <property type="entry name" value="DnaK_N"/>
</dbReference>
<dbReference type="PANTHER" id="PTHR33823:SF4">
    <property type="entry name" value="GENERAL STRESS PROTEIN 16O"/>
    <property type="match status" value="1"/>
</dbReference>
<evidence type="ECO:0000256" key="2">
    <source>
        <dbReference type="ARBA" id="ARBA00022771"/>
    </source>
</evidence>
<gene>
    <name evidence="7" type="ordered locus">AXY_11330</name>
</gene>
<name>K0IXQ0_AMPXN</name>
<evidence type="ECO:0000313" key="7">
    <source>
        <dbReference type="EMBL" id="BAM47265.1"/>
    </source>
</evidence>
<evidence type="ECO:0000256" key="4">
    <source>
        <dbReference type="PROSITE-ProRule" id="PRU00510"/>
    </source>
</evidence>
<dbReference type="SUPFAM" id="SSF57716">
    <property type="entry name" value="Glucocorticoid receptor-like (DNA-binding domain)"/>
    <property type="match status" value="1"/>
</dbReference>
<dbReference type="HOGENOM" id="CLU_043144_1_1_9"/>
<dbReference type="Proteomes" id="UP000006294">
    <property type="component" value="Chromosome"/>
</dbReference>
<dbReference type="RefSeq" id="WP_015009870.1">
    <property type="nucleotide sequence ID" value="NC_018704.1"/>
</dbReference>
<keyword evidence="3" id="KW-0862">Zinc</keyword>
<dbReference type="PATRIC" id="fig|698758.3.peg.1131"/>
<dbReference type="SUPFAM" id="SSF109635">
    <property type="entry name" value="DnaK suppressor protein DksA, alpha-hairpin domain"/>
    <property type="match status" value="1"/>
</dbReference>
<keyword evidence="2" id="KW-0863">Zinc-finger</keyword>
<evidence type="ECO:0000259" key="6">
    <source>
        <dbReference type="Pfam" id="PF01258"/>
    </source>
</evidence>
<dbReference type="OrthoDB" id="9811543at2"/>
<dbReference type="Gene3D" id="1.20.120.910">
    <property type="entry name" value="DksA, coiled-coil domain"/>
    <property type="match status" value="1"/>
</dbReference>
<reference evidence="7 8" key="1">
    <citation type="submission" date="2011-01" db="EMBL/GenBank/DDBJ databases">
        <title>Whole genome sequence of Amphibacillus xylinus NBRC 15112.</title>
        <authorList>
            <person name="Nakazawa H."/>
            <person name="Katano Y."/>
            <person name="Nakamura S."/>
            <person name="Sasagawa M."/>
            <person name="Fukada J."/>
            <person name="Arai T."/>
            <person name="Sasakura N."/>
            <person name="Mochizuki D."/>
            <person name="Hosoyama A."/>
            <person name="Harada K."/>
            <person name="Horikawa H."/>
            <person name="Kato Y."/>
            <person name="Harada T."/>
            <person name="Sasaki K."/>
            <person name="Sekiguchi M."/>
            <person name="Hodoyama M."/>
            <person name="Nishiko R."/>
            <person name="Narita H."/>
            <person name="Hanamaki A."/>
            <person name="Hata C."/>
            <person name="Konno Y."/>
            <person name="Niimura Y."/>
            <person name="Yamazaki S."/>
            <person name="Fujita N."/>
        </authorList>
    </citation>
    <scope>NUCLEOTIDE SEQUENCE [LARGE SCALE GENOMIC DNA]</scope>
    <source>
        <strain evidence="8">ATCC 51415 / DSM 6626 / JCM 7361 / LMG 17667 / NBRC 15112 / Ep01</strain>
    </source>
</reference>
<feature type="zinc finger region" description="dksA C4-type" evidence="4">
    <location>
        <begin position="90"/>
        <end position="114"/>
    </location>
</feature>
<feature type="region of interest" description="Disordered" evidence="5">
    <location>
        <begin position="139"/>
        <end position="185"/>
    </location>
</feature>
<dbReference type="EMBL" id="AP012050">
    <property type="protein sequence ID" value="BAM47265.1"/>
    <property type="molecule type" value="Genomic_DNA"/>
</dbReference>
<dbReference type="GO" id="GO:0008270">
    <property type="term" value="F:zinc ion binding"/>
    <property type="evidence" value="ECO:0007669"/>
    <property type="project" value="UniProtKB-KW"/>
</dbReference>
<accession>K0IXQ0</accession>
<evidence type="ECO:0000256" key="3">
    <source>
        <dbReference type="ARBA" id="ARBA00022833"/>
    </source>
</evidence>
<dbReference type="Pfam" id="PF01258">
    <property type="entry name" value="zf-dskA_traR"/>
    <property type="match status" value="1"/>
</dbReference>
<organism evidence="7 8">
    <name type="scientific">Amphibacillus xylanus (strain ATCC 51415 / DSM 6626 / JCM 7361 / LMG 17667 / NBRC 15112 / Ep01)</name>
    <dbReference type="NCBI Taxonomy" id="698758"/>
    <lineage>
        <taxon>Bacteria</taxon>
        <taxon>Bacillati</taxon>
        <taxon>Bacillota</taxon>
        <taxon>Bacilli</taxon>
        <taxon>Bacillales</taxon>
        <taxon>Bacillaceae</taxon>
        <taxon>Amphibacillus</taxon>
    </lineage>
</organism>
<dbReference type="PANTHER" id="PTHR33823">
    <property type="entry name" value="RNA POLYMERASE-BINDING TRANSCRIPTION FACTOR DKSA-RELATED"/>
    <property type="match status" value="1"/>
</dbReference>
<keyword evidence="1" id="KW-0479">Metal-binding</keyword>